<dbReference type="EMBL" id="NBII01000006">
    <property type="protein sequence ID" value="PAV17603.1"/>
    <property type="molecule type" value="Genomic_DNA"/>
</dbReference>
<dbReference type="InParanoid" id="A0A286UDD7"/>
<dbReference type="Proteomes" id="UP000217199">
    <property type="component" value="Unassembled WGS sequence"/>
</dbReference>
<organism evidence="2 3">
    <name type="scientific">Pyrrhoderma noxium</name>
    <dbReference type="NCBI Taxonomy" id="2282107"/>
    <lineage>
        <taxon>Eukaryota</taxon>
        <taxon>Fungi</taxon>
        <taxon>Dikarya</taxon>
        <taxon>Basidiomycota</taxon>
        <taxon>Agaricomycotina</taxon>
        <taxon>Agaricomycetes</taxon>
        <taxon>Hymenochaetales</taxon>
        <taxon>Hymenochaetaceae</taxon>
        <taxon>Pyrrhoderma</taxon>
    </lineage>
</organism>
<reference evidence="2 3" key="1">
    <citation type="journal article" date="2017" name="Mol. Ecol.">
        <title>Comparative and population genomic landscape of Phellinus noxius: A hypervariable fungus causing root rot in trees.</title>
        <authorList>
            <person name="Chung C.L."/>
            <person name="Lee T.J."/>
            <person name="Akiba M."/>
            <person name="Lee H.H."/>
            <person name="Kuo T.H."/>
            <person name="Liu D."/>
            <person name="Ke H.M."/>
            <person name="Yokoi T."/>
            <person name="Roa M.B."/>
            <person name="Lu M.J."/>
            <person name="Chang Y.Y."/>
            <person name="Ann P.J."/>
            <person name="Tsai J.N."/>
            <person name="Chen C.Y."/>
            <person name="Tzean S.S."/>
            <person name="Ota Y."/>
            <person name="Hattori T."/>
            <person name="Sahashi N."/>
            <person name="Liou R.F."/>
            <person name="Kikuchi T."/>
            <person name="Tsai I.J."/>
        </authorList>
    </citation>
    <scope>NUCLEOTIDE SEQUENCE [LARGE SCALE GENOMIC DNA]</scope>
    <source>
        <strain evidence="2 3">FFPRI411160</strain>
    </source>
</reference>
<comment type="caution">
    <text evidence="2">The sequence shown here is derived from an EMBL/GenBank/DDBJ whole genome shotgun (WGS) entry which is preliminary data.</text>
</comment>
<evidence type="ECO:0000313" key="2">
    <source>
        <dbReference type="EMBL" id="PAV17603.1"/>
    </source>
</evidence>
<accession>A0A286UDD7</accession>
<sequence length="171" mass="19336">MIGALVEARNAKPPDGPHSQKGEQQESNTYELSHAGTQEMIEDKASEMEAKVMNIGARLGVMPDVTTIRGIIGEMMEVERQLRPYRLRNSLAPHGAFIIRVPRWNERLQRLEPVPEAFYFPRTQGELQMINDAYLDVLLRWYTDVTTIMATRTREARLGKLAGILGVALFA</sequence>
<proteinExistence type="predicted"/>
<keyword evidence="3" id="KW-1185">Reference proteome</keyword>
<evidence type="ECO:0000256" key="1">
    <source>
        <dbReference type="SAM" id="MobiDB-lite"/>
    </source>
</evidence>
<dbReference type="AlphaFoldDB" id="A0A286UDD7"/>
<feature type="region of interest" description="Disordered" evidence="1">
    <location>
        <begin position="1"/>
        <end position="29"/>
    </location>
</feature>
<name>A0A286UDD7_9AGAM</name>
<gene>
    <name evidence="2" type="ORF">PNOK_0608900</name>
</gene>
<evidence type="ECO:0000313" key="3">
    <source>
        <dbReference type="Proteomes" id="UP000217199"/>
    </source>
</evidence>
<protein>
    <submittedName>
        <fullName evidence="2">Uncharacterized protein</fullName>
    </submittedName>
</protein>